<feature type="region of interest" description="Disordered" evidence="1">
    <location>
        <begin position="138"/>
        <end position="160"/>
    </location>
</feature>
<dbReference type="HOGENOM" id="CLU_1068016_0_0_4"/>
<dbReference type="EMBL" id="CP001715">
    <property type="protein sequence ID" value="ACV35063.1"/>
    <property type="molecule type" value="Genomic_DNA"/>
</dbReference>
<name>C7RUL1_ACCRE</name>
<sequence>MLMVILLPLLPGMAILRALQTLAIRLQPFIGRTTGVATLLLAVLSVLVPGDDLSGAKGHLAVAAQLVSFQIVTTLPYWFGFGLPHEEKIVLSAGTEPASSDQGGRSSRANSFVGHQMWSGRRISHHIARTASPFRNRTTARTECTGSTAPRRTASAPASAPAPARFGALAHRPGGPTCASLLGVLAPVRAKETRPYLAAPARWCGPVVGDRIEWSCAVRDSEGALELANRRQRRICTPLADARHGRTRANRPPVDEFMLD</sequence>
<organism evidence="2">
    <name type="scientific">Accumulibacter regalis</name>
    <dbReference type="NCBI Taxonomy" id="522306"/>
    <lineage>
        <taxon>Bacteria</taxon>
        <taxon>Pseudomonadati</taxon>
        <taxon>Pseudomonadota</taxon>
        <taxon>Betaproteobacteria</taxon>
        <taxon>Candidatus Accumulibacter</taxon>
    </lineage>
</organism>
<gene>
    <name evidence="2" type="ordered locus">CAP2UW1_1758</name>
</gene>
<dbReference type="AlphaFoldDB" id="C7RUL1"/>
<proteinExistence type="predicted"/>
<reference evidence="2" key="2">
    <citation type="submission" date="2009-09" db="EMBL/GenBank/DDBJ databases">
        <title>Complete sequence of chromosome of Candidatus Accumulibacter phosphatis clade IIA str. UW-1.</title>
        <authorList>
            <consortium name="US DOE Joint Genome Institute"/>
            <person name="Martin H.G."/>
            <person name="Ivanova N."/>
            <person name="Kunin V."/>
            <person name="Warnecke F."/>
            <person name="Barry K."/>
            <person name="He S."/>
            <person name="Salamov A."/>
            <person name="Szeto E."/>
            <person name="Dalin E."/>
            <person name="Pangilinan J.L."/>
            <person name="Lapidus A."/>
            <person name="Lowry S."/>
            <person name="Kyrpides N.C."/>
            <person name="McMahon K.D."/>
            <person name="Hugenholtz P."/>
        </authorList>
    </citation>
    <scope>NUCLEOTIDE SEQUENCE [LARGE SCALE GENOMIC DNA]</scope>
    <source>
        <strain evidence="2">UW-1</strain>
    </source>
</reference>
<accession>C7RUL1</accession>
<reference evidence="2" key="1">
    <citation type="submission" date="2009-08" db="EMBL/GenBank/DDBJ databases">
        <authorList>
            <consortium name="US DOE Joint Genome Institute"/>
            <person name="Lucas S."/>
            <person name="Copeland A."/>
            <person name="Lapidus A."/>
            <person name="Glavina del Rio T."/>
            <person name="Dalin E."/>
            <person name="Tice H."/>
            <person name="Bruce D."/>
            <person name="Barry K."/>
            <person name="Pitluck S."/>
            <person name="Lowry S."/>
            <person name="Larimer F."/>
            <person name="Land M."/>
            <person name="Hauser L."/>
            <person name="Kyrpides N."/>
            <person name="Ivanova N."/>
            <person name="McMahon K.D."/>
            <person name="Hugenholtz P."/>
        </authorList>
    </citation>
    <scope>NUCLEOTIDE SEQUENCE</scope>
    <source>
        <strain evidence="2">UW-1</strain>
    </source>
</reference>
<evidence type="ECO:0000256" key="1">
    <source>
        <dbReference type="SAM" id="MobiDB-lite"/>
    </source>
</evidence>
<protein>
    <submittedName>
        <fullName evidence="2">Uncharacterized protein</fullName>
    </submittedName>
</protein>
<feature type="compositionally biased region" description="Low complexity" evidence="1">
    <location>
        <begin position="147"/>
        <end position="160"/>
    </location>
</feature>
<dbReference type="STRING" id="522306.CAP2UW1_1758"/>
<evidence type="ECO:0000313" key="2">
    <source>
        <dbReference type="EMBL" id="ACV35063.1"/>
    </source>
</evidence>
<dbReference type="KEGG" id="app:CAP2UW1_1758"/>